<keyword evidence="1" id="KW-0812">Transmembrane</keyword>
<reference evidence="2 3" key="1">
    <citation type="journal article" date="2015" name="MBio">
        <title>Enzymatic Degradation of Phenazines Can Generate Energy and Protect Sensitive Organisms from Toxicity.</title>
        <authorList>
            <person name="Costa K.C."/>
            <person name="Bergkessel M."/>
            <person name="Saunders S."/>
            <person name="Korlach J."/>
            <person name="Newman D.K."/>
        </authorList>
    </citation>
    <scope>NUCLEOTIDE SEQUENCE [LARGE SCALE GENOMIC DNA]</scope>
    <source>
        <strain evidence="2 3">CT6</strain>
    </source>
</reference>
<evidence type="ECO:0000313" key="2">
    <source>
        <dbReference type="EMBL" id="ALI28485.1"/>
    </source>
</evidence>
<dbReference type="Proteomes" id="UP000057134">
    <property type="component" value="Chromosome"/>
</dbReference>
<evidence type="ECO:0008006" key="4">
    <source>
        <dbReference type="Google" id="ProtNLM"/>
    </source>
</evidence>
<keyword evidence="1" id="KW-0472">Membrane</keyword>
<dbReference type="EMBL" id="CP011269">
    <property type="protein sequence ID" value="ALI28485.1"/>
    <property type="molecule type" value="Genomic_DNA"/>
</dbReference>
<proteinExistence type="predicted"/>
<evidence type="ECO:0000313" key="3">
    <source>
        <dbReference type="Proteomes" id="UP000057134"/>
    </source>
</evidence>
<feature type="transmembrane region" description="Helical" evidence="1">
    <location>
        <begin position="118"/>
        <end position="135"/>
    </location>
</feature>
<keyword evidence="1" id="KW-1133">Transmembrane helix</keyword>
<name>A0A0N9Y5L7_MYCFO</name>
<dbReference type="PATRIC" id="fig|1766.6.peg.4658"/>
<keyword evidence="3" id="KW-1185">Reference proteome</keyword>
<feature type="transmembrane region" description="Helical" evidence="1">
    <location>
        <begin position="7"/>
        <end position="25"/>
    </location>
</feature>
<gene>
    <name evidence="2" type="ORF">XA26_46850</name>
</gene>
<dbReference type="KEGG" id="mft:XA26_46850"/>
<sequence length="177" mass="18930">MSEFRLYVPALATPLNMLLLVWMVIGRGLFVQLGWMVVFGVLAAPWLVLCLVFTSRLMRKQPGGELTTGQAWAQVVLWASMLVFGLACVDGGDSPGAFPSVLMKLIGDGPRMETASNLLWAGSVIVGVAAWFVLLTKLTRGVAVPPPTQPPYPYPGYPPAYPYPGYPPGQPGPGPSS</sequence>
<organism evidence="2 3">
    <name type="scientific">Mycolicibacterium fortuitum</name>
    <name type="common">Mycobacterium fortuitum</name>
    <dbReference type="NCBI Taxonomy" id="1766"/>
    <lineage>
        <taxon>Bacteria</taxon>
        <taxon>Bacillati</taxon>
        <taxon>Actinomycetota</taxon>
        <taxon>Actinomycetes</taxon>
        <taxon>Mycobacteriales</taxon>
        <taxon>Mycobacteriaceae</taxon>
        <taxon>Mycolicibacterium</taxon>
    </lineage>
</organism>
<protein>
    <recommendedName>
        <fullName evidence="4">Transmembrane protein</fullName>
    </recommendedName>
</protein>
<dbReference type="STRING" id="1766.XA26_46850"/>
<feature type="transmembrane region" description="Helical" evidence="1">
    <location>
        <begin position="31"/>
        <end position="54"/>
    </location>
</feature>
<accession>A0A0N9Y5L7</accession>
<dbReference type="RefSeq" id="WP_054603106.1">
    <property type="nucleotide sequence ID" value="NZ_CP011269.1"/>
</dbReference>
<dbReference type="AlphaFoldDB" id="A0A0N9Y5L7"/>
<feature type="transmembrane region" description="Helical" evidence="1">
    <location>
        <begin position="75"/>
        <end position="98"/>
    </location>
</feature>
<evidence type="ECO:0000256" key="1">
    <source>
        <dbReference type="SAM" id="Phobius"/>
    </source>
</evidence>